<comment type="cofactor">
    <cofactor evidence="1">
        <name>Mg(2+)</name>
        <dbReference type="ChEBI" id="CHEBI:18420"/>
    </cofactor>
</comment>
<keyword evidence="6" id="KW-1185">Reference proteome</keyword>
<sequence>MRIKDIRASVHTTSIEVPLLTERVDGYGRAEQREFVFCEVETDEGPTGVAVTGHFLAHAVVAALHHHVLPAVQDLDPRATEAVHQRVWQRLNPRAMTGVVSSALSLLDIALWDIAGKAAGRSVASLLGGARTSVPVYVTFGFPQYDRDTLAAAARLHLEQGFTALKMVVGVDERGWREDAARIHTVRAAIGDEHDLMIDANYLYTPVQAALLCRAVEDAGLTWFEEPLQQNDARALADLRAHTRIPLAAGQMEGHRWRLRELVEHRAVDVLQPNVCYCGGFTEARKAAHLAQIYNLPLAHGGGWPLFNLHTLAGMMNGWILEWHLGMAQVGQLLFPDAPRPENGRITVPDRPGLGLTVDRDALRDTRIREP</sequence>
<dbReference type="Proteomes" id="UP000076512">
    <property type="component" value="Unassembled WGS sequence"/>
</dbReference>
<dbReference type="PANTHER" id="PTHR13794:SF58">
    <property type="entry name" value="MITOCHONDRIAL ENOLASE SUPERFAMILY MEMBER 1"/>
    <property type="match status" value="1"/>
</dbReference>
<dbReference type="Pfam" id="PF02746">
    <property type="entry name" value="MR_MLE_N"/>
    <property type="match status" value="1"/>
</dbReference>
<dbReference type="OrthoDB" id="5241672at2"/>
<dbReference type="GO" id="GO:0016052">
    <property type="term" value="P:carbohydrate catabolic process"/>
    <property type="evidence" value="ECO:0007669"/>
    <property type="project" value="TreeGrafter"/>
</dbReference>
<dbReference type="EMBL" id="LWGR01000006">
    <property type="protein sequence ID" value="KZM74239.1"/>
    <property type="molecule type" value="Genomic_DNA"/>
</dbReference>
<dbReference type="GO" id="GO:0016836">
    <property type="term" value="F:hydro-lyase activity"/>
    <property type="evidence" value="ECO:0007669"/>
    <property type="project" value="TreeGrafter"/>
</dbReference>
<dbReference type="Gene3D" id="3.30.390.10">
    <property type="entry name" value="Enolase-like, N-terminal domain"/>
    <property type="match status" value="1"/>
</dbReference>
<dbReference type="SMART" id="SM00922">
    <property type="entry name" value="MR_MLE"/>
    <property type="match status" value="1"/>
</dbReference>
<dbReference type="InterPro" id="IPR036849">
    <property type="entry name" value="Enolase-like_C_sf"/>
</dbReference>
<evidence type="ECO:0000256" key="2">
    <source>
        <dbReference type="ARBA" id="ARBA00022723"/>
    </source>
</evidence>
<dbReference type="InterPro" id="IPR046945">
    <property type="entry name" value="RHMD-like"/>
</dbReference>
<name>A0A164ND78_9NOCA</name>
<dbReference type="SUPFAM" id="SSF54826">
    <property type="entry name" value="Enolase N-terminal domain-like"/>
    <property type="match status" value="1"/>
</dbReference>
<keyword evidence="2" id="KW-0479">Metal-binding</keyword>
<dbReference type="Gene3D" id="3.20.20.120">
    <property type="entry name" value="Enolase-like C-terminal domain"/>
    <property type="match status" value="1"/>
</dbReference>
<dbReference type="GO" id="GO:0000287">
    <property type="term" value="F:magnesium ion binding"/>
    <property type="evidence" value="ECO:0007669"/>
    <property type="project" value="TreeGrafter"/>
</dbReference>
<proteinExistence type="predicted"/>
<dbReference type="PANTHER" id="PTHR13794">
    <property type="entry name" value="ENOLASE SUPERFAMILY, MANDELATE RACEMASE"/>
    <property type="match status" value="1"/>
</dbReference>
<evidence type="ECO:0000256" key="3">
    <source>
        <dbReference type="ARBA" id="ARBA00022842"/>
    </source>
</evidence>
<dbReference type="InterPro" id="IPR013341">
    <property type="entry name" value="Mandelate_racemase_N_dom"/>
</dbReference>
<dbReference type="Pfam" id="PF13378">
    <property type="entry name" value="MR_MLE_C"/>
    <property type="match status" value="1"/>
</dbReference>
<reference evidence="5 6" key="1">
    <citation type="submission" date="2016-04" db="EMBL/GenBank/DDBJ databases">
        <authorList>
            <person name="Evans L.H."/>
            <person name="Alamgir A."/>
            <person name="Owens N."/>
            <person name="Weber N.D."/>
            <person name="Virtaneva K."/>
            <person name="Barbian K."/>
            <person name="Babar A."/>
            <person name="Rosenke K."/>
        </authorList>
    </citation>
    <scope>NUCLEOTIDE SEQUENCE [LARGE SCALE GENOMIC DNA]</scope>
    <source>
        <strain evidence="5 6">IFM 0406</strain>
    </source>
</reference>
<dbReference type="InterPro" id="IPR029017">
    <property type="entry name" value="Enolase-like_N"/>
</dbReference>
<comment type="caution">
    <text evidence="5">The sequence shown here is derived from an EMBL/GenBank/DDBJ whole genome shotgun (WGS) entry which is preliminary data.</text>
</comment>
<dbReference type="RefSeq" id="WP_067588224.1">
    <property type="nucleotide sequence ID" value="NZ_JABMCZ010000005.1"/>
</dbReference>
<dbReference type="AlphaFoldDB" id="A0A164ND78"/>
<evidence type="ECO:0000313" key="5">
    <source>
        <dbReference type="EMBL" id="KZM74239.1"/>
    </source>
</evidence>
<dbReference type="InterPro" id="IPR029065">
    <property type="entry name" value="Enolase_C-like"/>
</dbReference>
<accession>A0A164ND78</accession>
<dbReference type="STRING" id="455432.AWN90_26425"/>
<protein>
    <submittedName>
        <fullName evidence="5">Mandelate racemase/muconate lactonizing protein</fullName>
    </submittedName>
</protein>
<organism evidence="5 6">
    <name type="scientific">Nocardia terpenica</name>
    <dbReference type="NCBI Taxonomy" id="455432"/>
    <lineage>
        <taxon>Bacteria</taxon>
        <taxon>Bacillati</taxon>
        <taxon>Actinomycetota</taxon>
        <taxon>Actinomycetes</taxon>
        <taxon>Mycobacteriales</taxon>
        <taxon>Nocardiaceae</taxon>
        <taxon>Nocardia</taxon>
    </lineage>
</organism>
<dbReference type="SUPFAM" id="SSF51604">
    <property type="entry name" value="Enolase C-terminal domain-like"/>
    <property type="match status" value="1"/>
</dbReference>
<dbReference type="SFLD" id="SFLDS00001">
    <property type="entry name" value="Enolase"/>
    <property type="match status" value="1"/>
</dbReference>
<keyword evidence="3" id="KW-0460">Magnesium</keyword>
<dbReference type="CDD" id="cd03316">
    <property type="entry name" value="MR_like"/>
    <property type="match status" value="1"/>
</dbReference>
<gene>
    <name evidence="5" type="ORF">AWN90_26425</name>
</gene>
<evidence type="ECO:0000259" key="4">
    <source>
        <dbReference type="SMART" id="SM00922"/>
    </source>
</evidence>
<evidence type="ECO:0000256" key="1">
    <source>
        <dbReference type="ARBA" id="ARBA00001946"/>
    </source>
</evidence>
<dbReference type="InterPro" id="IPR013342">
    <property type="entry name" value="Mandelate_racemase_C"/>
</dbReference>
<evidence type="ECO:0000313" key="6">
    <source>
        <dbReference type="Proteomes" id="UP000076512"/>
    </source>
</evidence>
<feature type="domain" description="Mandelate racemase/muconate lactonizing enzyme C-terminal" evidence="4">
    <location>
        <begin position="146"/>
        <end position="246"/>
    </location>
</feature>